<dbReference type="PANTHER" id="PTHR42707">
    <property type="entry name" value="ACYL-COA DEHYDROGENASE"/>
    <property type="match status" value="1"/>
</dbReference>
<dbReference type="GO" id="GO:0003995">
    <property type="term" value="F:acyl-CoA dehydrogenase activity"/>
    <property type="evidence" value="ECO:0007669"/>
    <property type="project" value="InterPro"/>
</dbReference>
<organism evidence="10 11">
    <name type="scientific">Sediminicurvatus halobius</name>
    <dbReference type="NCBI Taxonomy" id="2182432"/>
    <lineage>
        <taxon>Bacteria</taxon>
        <taxon>Pseudomonadati</taxon>
        <taxon>Pseudomonadota</taxon>
        <taxon>Gammaproteobacteria</taxon>
        <taxon>Chromatiales</taxon>
        <taxon>Ectothiorhodospiraceae</taxon>
        <taxon>Sediminicurvatus</taxon>
    </lineage>
</organism>
<dbReference type="Pfam" id="PF00441">
    <property type="entry name" value="Acyl-CoA_dh_1"/>
    <property type="match status" value="1"/>
</dbReference>
<sequence>MTHRQPRTELGTHRVENQPPEVGDQDLWGDDPGLRRVVDREGPDWVGRFLAELGADLGREIWFEQGVLANRCPPELVSFDRHGRRLDEVRYHPSYHALMTRAIEGEVHRIAWTRQGEGGHLAHVAGLYQLTQPEQGVCCPVTMTHAAIPALRRAPGVAGIWEPRVLSARYDPRCLPAEEKHGVTVGMAMTEKQGGSDVRANATRAVADGEHWRLTGHKWFCSAPMSDAFLTLAQAPGGLTCFLVPRWQPDGTRNPFLIQRLKDKCGNRANASAEIEYRDTWAEAIGGEGEGVRTIIEMVQQTRLDAAVAPVGMLRQALVQALHHCRHRRAFGAPLLEQPLMRLVLADLALELEGGLAMVLRVAGAYDRAGDDEQARLFTRLATAVAKYWTNKRAPQAIAEAMECLGGGGYVEESILPRLYREAPLNGIWEGSGNVICLDVLRAMQRTPETVPAFLAEVEAGRGGHRHLDAALDRLRTALTDDSEPQRRARRITELMALTLQASLLVQHAPAAVADAFCASRLGGEAGLAFGTLAPETDTATILERAGVSP</sequence>
<name>A0A2U2N040_9GAMM</name>
<dbReference type="EMBL" id="QFFI01000017">
    <property type="protein sequence ID" value="PWG62615.1"/>
    <property type="molecule type" value="Genomic_DNA"/>
</dbReference>
<dbReference type="InterPro" id="IPR006089">
    <property type="entry name" value="Acyl-CoA_DH_CS"/>
</dbReference>
<evidence type="ECO:0000313" key="11">
    <source>
        <dbReference type="Proteomes" id="UP000245474"/>
    </source>
</evidence>
<keyword evidence="11" id="KW-1185">Reference proteome</keyword>
<evidence type="ECO:0000256" key="4">
    <source>
        <dbReference type="ARBA" id="ARBA00022827"/>
    </source>
</evidence>
<evidence type="ECO:0000259" key="9">
    <source>
        <dbReference type="Pfam" id="PF18158"/>
    </source>
</evidence>
<evidence type="ECO:0000256" key="6">
    <source>
        <dbReference type="SAM" id="MobiDB-lite"/>
    </source>
</evidence>
<gene>
    <name evidence="10" type="ORF">DEM34_11750</name>
</gene>
<accession>A0A2U2N040</accession>
<dbReference type="Gene3D" id="2.40.110.20">
    <property type="match status" value="1"/>
</dbReference>
<reference evidence="10 11" key="1">
    <citation type="submission" date="2018-05" db="EMBL/GenBank/DDBJ databases">
        <title>Spiribacter halobius sp. nov., a moderately halophilic bacterium isolated from marine solar saltern.</title>
        <authorList>
            <person name="Zheng W.-S."/>
            <person name="Lu D.-C."/>
            <person name="Du Z.-J."/>
        </authorList>
    </citation>
    <scope>NUCLEOTIDE SEQUENCE [LARGE SCALE GENOMIC DNA]</scope>
    <source>
        <strain evidence="10 11">E85</strain>
    </source>
</reference>
<dbReference type="InterPro" id="IPR036250">
    <property type="entry name" value="AcylCo_DH-like_C"/>
</dbReference>
<dbReference type="SUPFAM" id="SSF47203">
    <property type="entry name" value="Acyl-CoA dehydrogenase C-terminal domain-like"/>
    <property type="match status" value="1"/>
</dbReference>
<dbReference type="PANTHER" id="PTHR42707:SF3">
    <property type="entry name" value="ACYL-COA DEHYDROGENASE AIDB-RELATED"/>
    <property type="match status" value="1"/>
</dbReference>
<proteinExistence type="inferred from homology"/>
<comment type="cofactor">
    <cofactor evidence="1 5">
        <name>FAD</name>
        <dbReference type="ChEBI" id="CHEBI:57692"/>
    </cofactor>
</comment>
<dbReference type="AlphaFoldDB" id="A0A2U2N040"/>
<dbReference type="InterPro" id="IPR006091">
    <property type="entry name" value="Acyl-CoA_Oxase/DH_mid-dom"/>
</dbReference>
<comment type="caution">
    <text evidence="10">The sequence shown here is derived from an EMBL/GenBank/DDBJ whole genome shotgun (WGS) entry which is preliminary data.</text>
</comment>
<feature type="domain" description="Acyl-CoA dehydrogenase/oxidase C-terminal" evidence="7">
    <location>
        <begin position="289"/>
        <end position="444"/>
    </location>
</feature>
<evidence type="ECO:0000259" key="8">
    <source>
        <dbReference type="Pfam" id="PF02770"/>
    </source>
</evidence>
<dbReference type="InterPro" id="IPR009100">
    <property type="entry name" value="AcylCoA_DH/oxidase_NM_dom_sf"/>
</dbReference>
<dbReference type="Gene3D" id="6.10.250.600">
    <property type="match status" value="1"/>
</dbReference>
<protein>
    <submittedName>
        <fullName evidence="10">DNA alkylation response protein</fullName>
    </submittedName>
</protein>
<dbReference type="InterPro" id="IPR009075">
    <property type="entry name" value="AcylCo_DH/oxidase_C"/>
</dbReference>
<dbReference type="OrthoDB" id="9771038at2"/>
<evidence type="ECO:0000259" key="7">
    <source>
        <dbReference type="Pfam" id="PF00441"/>
    </source>
</evidence>
<evidence type="ECO:0000256" key="5">
    <source>
        <dbReference type="RuleBase" id="RU362125"/>
    </source>
</evidence>
<dbReference type="Proteomes" id="UP000245474">
    <property type="component" value="Unassembled WGS sequence"/>
</dbReference>
<comment type="similarity">
    <text evidence="2 5">Belongs to the acyl-CoA dehydrogenase family.</text>
</comment>
<feature type="region of interest" description="Disordered" evidence="6">
    <location>
        <begin position="1"/>
        <end position="30"/>
    </location>
</feature>
<dbReference type="Pfam" id="PF18158">
    <property type="entry name" value="AidB_N"/>
    <property type="match status" value="1"/>
</dbReference>
<dbReference type="Gene3D" id="1.20.140.10">
    <property type="entry name" value="Butyryl-CoA Dehydrogenase, subunit A, domain 3"/>
    <property type="match status" value="1"/>
</dbReference>
<dbReference type="InterPro" id="IPR052904">
    <property type="entry name" value="Acyl-CoA_dehydrogenase-like"/>
</dbReference>
<feature type="domain" description="Acyl-CoA oxidase/dehydrogenase middle" evidence="8">
    <location>
        <begin position="186"/>
        <end position="279"/>
    </location>
</feature>
<keyword evidence="3 5" id="KW-0285">Flavoprotein</keyword>
<dbReference type="InterPro" id="IPR041504">
    <property type="entry name" value="AidB_N"/>
</dbReference>
<feature type="compositionally biased region" description="Basic and acidic residues" evidence="6">
    <location>
        <begin position="1"/>
        <end position="16"/>
    </location>
</feature>
<evidence type="ECO:0000256" key="2">
    <source>
        <dbReference type="ARBA" id="ARBA00009347"/>
    </source>
</evidence>
<keyword evidence="5" id="KW-0560">Oxidoreductase</keyword>
<evidence type="ECO:0000256" key="3">
    <source>
        <dbReference type="ARBA" id="ARBA00022630"/>
    </source>
</evidence>
<feature type="domain" description="Adaptive response protein AidB N-terminal" evidence="9">
    <location>
        <begin position="17"/>
        <end position="172"/>
    </location>
</feature>
<dbReference type="Pfam" id="PF02770">
    <property type="entry name" value="Acyl-CoA_dh_M"/>
    <property type="match status" value="1"/>
</dbReference>
<dbReference type="PROSITE" id="PS00072">
    <property type="entry name" value="ACYL_COA_DH_1"/>
    <property type="match status" value="1"/>
</dbReference>
<evidence type="ECO:0000313" key="10">
    <source>
        <dbReference type="EMBL" id="PWG62615.1"/>
    </source>
</evidence>
<keyword evidence="4 5" id="KW-0274">FAD</keyword>
<dbReference type="RefSeq" id="WP_109679005.1">
    <property type="nucleotide sequence ID" value="NZ_CP086615.1"/>
</dbReference>
<dbReference type="SUPFAM" id="SSF56645">
    <property type="entry name" value="Acyl-CoA dehydrogenase NM domain-like"/>
    <property type="match status" value="1"/>
</dbReference>
<evidence type="ECO:0000256" key="1">
    <source>
        <dbReference type="ARBA" id="ARBA00001974"/>
    </source>
</evidence>
<dbReference type="PROSITE" id="PS00073">
    <property type="entry name" value="ACYL_COA_DH_2"/>
    <property type="match status" value="1"/>
</dbReference>